<proteinExistence type="predicted"/>
<sequence>MNDAHTQTEDNTMPDPTIDLVRLAAWMDTVNLGVGAPISARYVSGGSQNEIFEIHRGDFHAALRKPPAGAPDSRNDGILREWRITAALNGTDVPHTEAYAVCTDPTVLGGTFYLMGWVDGWSPMGGGMPEAFITDREANRGLAFELVRGVAEMAKVDWQAKGLSDLGRPDGYHDRQVERWMRFYDRVKTREIPGLDETSAWLQSHRPLDFVPGIMHGDYQFANVMYRHTKPTELAAIIDWEMGTIGDPKLDLAWVVQMWPDNGKPMDPGNYMDLSQMPTRDELLAYFHEMSGRQVDDMDYYIVLARWKLGIVLEQSYQRVVLGHTDNDKLAMFGPLIVDLIGRAAELANTSAYR</sequence>
<dbReference type="PANTHER" id="PTHR47829:SF1">
    <property type="entry name" value="HAD FAMILY PHOSPHATASE"/>
    <property type="match status" value="1"/>
</dbReference>
<evidence type="ECO:0000313" key="6">
    <source>
        <dbReference type="EMBL" id="CAB5019273.1"/>
    </source>
</evidence>
<dbReference type="Pfam" id="PF01636">
    <property type="entry name" value="APH"/>
    <property type="match status" value="1"/>
</dbReference>
<dbReference type="EMBL" id="CAFBMT010000039">
    <property type="protein sequence ID" value="CAB4958552.1"/>
    <property type="molecule type" value="Genomic_DNA"/>
</dbReference>
<dbReference type="EMBL" id="CAESGF010000034">
    <property type="protein sequence ID" value="CAB4365526.1"/>
    <property type="molecule type" value="Genomic_DNA"/>
</dbReference>
<dbReference type="InterPro" id="IPR002575">
    <property type="entry name" value="Aminoglycoside_PTrfase"/>
</dbReference>
<name>A0A6J7KVJ9_9ZZZZ</name>
<dbReference type="InterPro" id="IPR052898">
    <property type="entry name" value="ACAD10-like"/>
</dbReference>
<evidence type="ECO:0000259" key="1">
    <source>
        <dbReference type="Pfam" id="PF01636"/>
    </source>
</evidence>
<dbReference type="InterPro" id="IPR011009">
    <property type="entry name" value="Kinase-like_dom_sf"/>
</dbReference>
<reference evidence="5" key="1">
    <citation type="submission" date="2020-05" db="EMBL/GenBank/DDBJ databases">
        <authorList>
            <person name="Chiriac C."/>
            <person name="Salcher M."/>
            <person name="Ghai R."/>
            <person name="Kavagutti S V."/>
        </authorList>
    </citation>
    <scope>NUCLEOTIDE SEQUENCE</scope>
</reference>
<dbReference type="CDD" id="cd05154">
    <property type="entry name" value="ACAD10_11_N-like"/>
    <property type="match status" value="1"/>
</dbReference>
<dbReference type="EMBL" id="CAEZYF010000039">
    <property type="protein sequence ID" value="CAB4749172.1"/>
    <property type="molecule type" value="Genomic_DNA"/>
</dbReference>
<dbReference type="PANTHER" id="PTHR47829">
    <property type="entry name" value="HYDROLASE, PUTATIVE (AFU_ORTHOLOGUE AFUA_1G12880)-RELATED"/>
    <property type="match status" value="1"/>
</dbReference>
<dbReference type="SUPFAM" id="SSF56112">
    <property type="entry name" value="Protein kinase-like (PK-like)"/>
    <property type="match status" value="1"/>
</dbReference>
<feature type="domain" description="Aminoglycoside phosphotransferase" evidence="1">
    <location>
        <begin position="41"/>
        <end position="274"/>
    </location>
</feature>
<dbReference type="AlphaFoldDB" id="A0A6J7KVJ9"/>
<evidence type="ECO:0000313" key="2">
    <source>
        <dbReference type="EMBL" id="CAB4365526.1"/>
    </source>
</evidence>
<evidence type="ECO:0000313" key="3">
    <source>
        <dbReference type="EMBL" id="CAB4749172.1"/>
    </source>
</evidence>
<dbReference type="EMBL" id="CAFBIY010000285">
    <property type="protein sequence ID" value="CAB4853576.1"/>
    <property type="molecule type" value="Genomic_DNA"/>
</dbReference>
<protein>
    <submittedName>
        <fullName evidence="5">Unannotated protein</fullName>
    </submittedName>
</protein>
<gene>
    <name evidence="3" type="ORF">UFOPK2656_03433</name>
    <name evidence="4" type="ORF">UFOPK3267_03108</name>
    <name evidence="5" type="ORF">UFOPK3651_03352</name>
    <name evidence="6" type="ORF">UFOPK3931_03254</name>
    <name evidence="2" type="ORF">UFOPK4189_03270</name>
</gene>
<dbReference type="EMBL" id="CAFBOL010000155">
    <property type="protein sequence ID" value="CAB5019273.1"/>
    <property type="molecule type" value="Genomic_DNA"/>
</dbReference>
<accession>A0A6J7KVJ9</accession>
<dbReference type="InterPro" id="IPR041726">
    <property type="entry name" value="ACAD10_11_N"/>
</dbReference>
<organism evidence="5">
    <name type="scientific">freshwater metagenome</name>
    <dbReference type="NCBI Taxonomy" id="449393"/>
    <lineage>
        <taxon>unclassified sequences</taxon>
        <taxon>metagenomes</taxon>
        <taxon>ecological metagenomes</taxon>
    </lineage>
</organism>
<evidence type="ECO:0000313" key="4">
    <source>
        <dbReference type="EMBL" id="CAB4853576.1"/>
    </source>
</evidence>
<dbReference type="Gene3D" id="3.30.200.20">
    <property type="entry name" value="Phosphorylase Kinase, domain 1"/>
    <property type="match status" value="1"/>
</dbReference>
<dbReference type="Gene3D" id="3.90.1200.10">
    <property type="match status" value="1"/>
</dbReference>
<evidence type="ECO:0000313" key="5">
    <source>
        <dbReference type="EMBL" id="CAB4958552.1"/>
    </source>
</evidence>